<dbReference type="Proteomes" id="UP000034837">
    <property type="component" value="Unassembled WGS sequence"/>
</dbReference>
<dbReference type="Pfam" id="PF00753">
    <property type="entry name" value="Lactamase_B"/>
    <property type="match status" value="1"/>
</dbReference>
<reference evidence="4 5" key="1">
    <citation type="journal article" date="2015" name="Nature">
        <title>rRNA introns, odd ribosomes, and small enigmatic genomes across a large radiation of phyla.</title>
        <authorList>
            <person name="Brown C.T."/>
            <person name="Hug L.A."/>
            <person name="Thomas B.C."/>
            <person name="Sharon I."/>
            <person name="Castelle C.J."/>
            <person name="Singh A."/>
            <person name="Wilkins M.J."/>
            <person name="Williams K.H."/>
            <person name="Banfield J.F."/>
        </authorList>
    </citation>
    <scope>NUCLEOTIDE SEQUENCE [LARGE SCALE GENOMIC DNA]</scope>
</reference>
<sequence>MRLTFCGAAGEVTGSCYLLETNNKKYLIDCGMFQGGEFNEDRNWNAFPFNPAEIEAVILTHAHLDHTGRLPKLIKEGFKGVIYANPATKELTRLVLLDALEIMLYNQKKNGIPLLYNQDDVEETVKLFKNVDYLEKHKLAEEVFFTFKDAGHILGSCFIVLESEGKKIIFSGDVGNTHVPIVRETANLGEADYLILESTYGNINHEDPERRIFVLQEAIVETMKRGGTLMIPAFSLERTQEILYEINNLLNNKLIPQVPIFLDSPLAADATQVYKRYAKYFDEAARYLIGHGDDLFNFVGLRITKTPEDSKSINEVGPPKIIIAGSGMMNGGRILHHLVRYLSDPKSRLLIISYQARGTLGRRLLNGEKKVRIYNQDVEVRAEVKAIGAYSAHADQKKLLSWIKEAKKMPGKIFLTHGDSEQAGVLQEKIKQDFNLSVEVPALGASMEI</sequence>
<protein>
    <submittedName>
        <fullName evidence="4">RNA-metabolising metallo-beta-lactamase</fullName>
    </submittedName>
</protein>
<gene>
    <name evidence="4" type="ORF">UV20_C0004G0011</name>
</gene>
<evidence type="ECO:0000256" key="1">
    <source>
        <dbReference type="ARBA" id="ARBA00022801"/>
    </source>
</evidence>
<dbReference type="CDD" id="cd16295">
    <property type="entry name" value="TTHA0252-CPSF-like_MBL-fold"/>
    <property type="match status" value="1"/>
</dbReference>
<accession>A0A0G1A7B8</accession>
<dbReference type="InterPro" id="IPR022712">
    <property type="entry name" value="Beta_Casp"/>
</dbReference>
<name>A0A0G1A7B8_9BACT</name>
<proteinExistence type="predicted"/>
<evidence type="ECO:0000313" key="5">
    <source>
        <dbReference type="Proteomes" id="UP000034837"/>
    </source>
</evidence>
<keyword evidence="1" id="KW-0378">Hydrolase</keyword>
<dbReference type="GO" id="GO:0016787">
    <property type="term" value="F:hydrolase activity"/>
    <property type="evidence" value="ECO:0007669"/>
    <property type="project" value="UniProtKB-KW"/>
</dbReference>
<dbReference type="AlphaFoldDB" id="A0A0G1A7B8"/>
<dbReference type="SMART" id="SM01027">
    <property type="entry name" value="Beta-Casp"/>
    <property type="match status" value="1"/>
</dbReference>
<dbReference type="SUPFAM" id="SSF56281">
    <property type="entry name" value="Metallo-hydrolase/oxidoreductase"/>
    <property type="match status" value="1"/>
</dbReference>
<organism evidence="4 5">
    <name type="scientific">Candidatus Magasanikbacteria bacterium GW2011_GWA2_42_32</name>
    <dbReference type="NCBI Taxonomy" id="1619039"/>
    <lineage>
        <taxon>Bacteria</taxon>
        <taxon>Candidatus Magasanikiibacteriota</taxon>
    </lineage>
</organism>
<dbReference type="SMART" id="SM00849">
    <property type="entry name" value="Lactamase_B"/>
    <property type="match status" value="1"/>
</dbReference>
<feature type="domain" description="Metallo-beta-lactamase" evidence="2">
    <location>
        <begin position="13"/>
        <end position="224"/>
    </location>
</feature>
<dbReference type="Gene3D" id="3.40.50.10890">
    <property type="match status" value="1"/>
</dbReference>
<dbReference type="InterPro" id="IPR036866">
    <property type="entry name" value="RibonucZ/Hydroxyglut_hydro"/>
</dbReference>
<comment type="caution">
    <text evidence="4">The sequence shown here is derived from an EMBL/GenBank/DDBJ whole genome shotgun (WGS) entry which is preliminary data.</text>
</comment>
<dbReference type="PANTHER" id="PTHR11203">
    <property type="entry name" value="CLEAVAGE AND POLYADENYLATION SPECIFICITY FACTOR FAMILY MEMBER"/>
    <property type="match status" value="1"/>
</dbReference>
<dbReference type="Gene3D" id="3.60.15.10">
    <property type="entry name" value="Ribonuclease Z/Hydroxyacylglutathione hydrolase-like"/>
    <property type="match status" value="1"/>
</dbReference>
<dbReference type="Pfam" id="PF10996">
    <property type="entry name" value="Beta-Casp"/>
    <property type="match status" value="1"/>
</dbReference>
<evidence type="ECO:0000259" key="3">
    <source>
        <dbReference type="SMART" id="SM01027"/>
    </source>
</evidence>
<dbReference type="Pfam" id="PF07521">
    <property type="entry name" value="RMMBL"/>
    <property type="match status" value="1"/>
</dbReference>
<dbReference type="GO" id="GO:0004521">
    <property type="term" value="F:RNA endonuclease activity"/>
    <property type="evidence" value="ECO:0007669"/>
    <property type="project" value="TreeGrafter"/>
</dbReference>
<dbReference type="PANTHER" id="PTHR11203:SF37">
    <property type="entry name" value="INTEGRATOR COMPLEX SUBUNIT 11"/>
    <property type="match status" value="1"/>
</dbReference>
<evidence type="ECO:0000313" key="4">
    <source>
        <dbReference type="EMBL" id="KKS56915.1"/>
    </source>
</evidence>
<dbReference type="InterPro" id="IPR001279">
    <property type="entry name" value="Metallo-B-lactamas"/>
</dbReference>
<dbReference type="InterPro" id="IPR050698">
    <property type="entry name" value="MBL"/>
</dbReference>
<dbReference type="PATRIC" id="fig|1619039.3.peg.565"/>
<dbReference type="InterPro" id="IPR011108">
    <property type="entry name" value="RMMBL"/>
</dbReference>
<feature type="domain" description="Beta-Casp" evidence="3">
    <location>
        <begin position="239"/>
        <end position="364"/>
    </location>
</feature>
<dbReference type="EMBL" id="LCDO01000004">
    <property type="protein sequence ID" value="KKS56915.1"/>
    <property type="molecule type" value="Genomic_DNA"/>
</dbReference>
<evidence type="ECO:0000259" key="2">
    <source>
        <dbReference type="SMART" id="SM00849"/>
    </source>
</evidence>